<keyword evidence="3" id="KW-1185">Reference proteome</keyword>
<gene>
    <name evidence="2" type="ORF">HYPSUDRAFT_156446</name>
</gene>
<dbReference type="EMBL" id="KN817522">
    <property type="protein sequence ID" value="KJA28083.1"/>
    <property type="molecule type" value="Genomic_DNA"/>
</dbReference>
<feature type="compositionally biased region" description="Basic residues" evidence="1">
    <location>
        <begin position="24"/>
        <end position="33"/>
    </location>
</feature>
<feature type="region of interest" description="Disordered" evidence="1">
    <location>
        <begin position="1"/>
        <end position="40"/>
    </location>
</feature>
<accession>A0A0D2MVT1</accession>
<sequence length="157" mass="18317">MQCILGSSDSGSAPQNTPTSYEHTHRRPPHGRNPRVSGRRDGKHCARIFLHSPQTNHTHRELRARMRERPCDTIKRCHERTRKDGQAVQSGGGLWMHWNKLKVVYEICRPALGIRSARWRRWNRCGGKHRSGDSYPDTNRRRAAWSRRAPLPFPRQL</sequence>
<reference evidence="3" key="1">
    <citation type="submission" date="2014-04" db="EMBL/GenBank/DDBJ databases">
        <title>Evolutionary Origins and Diversification of the Mycorrhizal Mutualists.</title>
        <authorList>
            <consortium name="DOE Joint Genome Institute"/>
            <consortium name="Mycorrhizal Genomics Consortium"/>
            <person name="Kohler A."/>
            <person name="Kuo A."/>
            <person name="Nagy L.G."/>
            <person name="Floudas D."/>
            <person name="Copeland A."/>
            <person name="Barry K.W."/>
            <person name="Cichocki N."/>
            <person name="Veneault-Fourrey C."/>
            <person name="LaButti K."/>
            <person name="Lindquist E.A."/>
            <person name="Lipzen A."/>
            <person name="Lundell T."/>
            <person name="Morin E."/>
            <person name="Murat C."/>
            <person name="Riley R."/>
            <person name="Ohm R."/>
            <person name="Sun H."/>
            <person name="Tunlid A."/>
            <person name="Henrissat B."/>
            <person name="Grigoriev I.V."/>
            <person name="Hibbett D.S."/>
            <person name="Martin F."/>
        </authorList>
    </citation>
    <scope>NUCLEOTIDE SEQUENCE [LARGE SCALE GENOMIC DNA]</scope>
    <source>
        <strain evidence="3">FD-334 SS-4</strain>
    </source>
</reference>
<evidence type="ECO:0000313" key="3">
    <source>
        <dbReference type="Proteomes" id="UP000054270"/>
    </source>
</evidence>
<name>A0A0D2MVT1_HYPSF</name>
<proteinExistence type="predicted"/>
<feature type="compositionally biased region" description="Polar residues" evidence="1">
    <location>
        <begin position="1"/>
        <end position="21"/>
    </location>
</feature>
<organism evidence="2 3">
    <name type="scientific">Hypholoma sublateritium (strain FD-334 SS-4)</name>
    <dbReference type="NCBI Taxonomy" id="945553"/>
    <lineage>
        <taxon>Eukaryota</taxon>
        <taxon>Fungi</taxon>
        <taxon>Dikarya</taxon>
        <taxon>Basidiomycota</taxon>
        <taxon>Agaricomycotina</taxon>
        <taxon>Agaricomycetes</taxon>
        <taxon>Agaricomycetidae</taxon>
        <taxon>Agaricales</taxon>
        <taxon>Agaricineae</taxon>
        <taxon>Strophariaceae</taxon>
        <taxon>Hypholoma</taxon>
    </lineage>
</organism>
<evidence type="ECO:0000313" key="2">
    <source>
        <dbReference type="EMBL" id="KJA28083.1"/>
    </source>
</evidence>
<dbReference type="Proteomes" id="UP000054270">
    <property type="component" value="Unassembled WGS sequence"/>
</dbReference>
<dbReference type="AlphaFoldDB" id="A0A0D2MVT1"/>
<evidence type="ECO:0000256" key="1">
    <source>
        <dbReference type="SAM" id="MobiDB-lite"/>
    </source>
</evidence>
<protein>
    <submittedName>
        <fullName evidence="2">Uncharacterized protein</fullName>
    </submittedName>
</protein>